<name>A0ACC1ACW1_9ROSI</name>
<proteinExistence type="predicted"/>
<dbReference type="EMBL" id="CM047907">
    <property type="protein sequence ID" value="KAJ0084872.1"/>
    <property type="molecule type" value="Genomic_DNA"/>
</dbReference>
<comment type="caution">
    <text evidence="1">The sequence shown here is derived from an EMBL/GenBank/DDBJ whole genome shotgun (WGS) entry which is preliminary data.</text>
</comment>
<reference evidence="2" key="1">
    <citation type="journal article" date="2023" name="G3 (Bethesda)">
        <title>Genome assembly and association tests identify interacting loci associated with vigor, precocity, and sex in interspecific pistachio rootstocks.</title>
        <authorList>
            <person name="Palmer W."/>
            <person name="Jacygrad E."/>
            <person name="Sagayaradj S."/>
            <person name="Cavanaugh K."/>
            <person name="Han R."/>
            <person name="Bertier L."/>
            <person name="Beede B."/>
            <person name="Kafkas S."/>
            <person name="Golino D."/>
            <person name="Preece J."/>
            <person name="Michelmore R."/>
        </authorList>
    </citation>
    <scope>NUCLEOTIDE SEQUENCE [LARGE SCALE GENOMIC DNA]</scope>
</reference>
<keyword evidence="2" id="KW-1185">Reference proteome</keyword>
<gene>
    <name evidence="1" type="ORF">Patl1_30926</name>
</gene>
<dbReference type="Proteomes" id="UP001164250">
    <property type="component" value="Chromosome 11"/>
</dbReference>
<sequence length="82" mass="9346">MGEEVKNEDLNIFVNCTPLFDDIEWEPQLVDRRVAMGLQSRIPCNDNPLLSQEQCPPFLMVAEQEIQAAPGTSSTRRKLRSQ</sequence>
<evidence type="ECO:0000313" key="1">
    <source>
        <dbReference type="EMBL" id="KAJ0084872.1"/>
    </source>
</evidence>
<accession>A0ACC1ACW1</accession>
<evidence type="ECO:0000313" key="2">
    <source>
        <dbReference type="Proteomes" id="UP001164250"/>
    </source>
</evidence>
<protein>
    <submittedName>
        <fullName evidence="1">Uncharacterized protein</fullName>
    </submittedName>
</protein>
<organism evidence="1 2">
    <name type="scientific">Pistacia atlantica</name>
    <dbReference type="NCBI Taxonomy" id="434234"/>
    <lineage>
        <taxon>Eukaryota</taxon>
        <taxon>Viridiplantae</taxon>
        <taxon>Streptophyta</taxon>
        <taxon>Embryophyta</taxon>
        <taxon>Tracheophyta</taxon>
        <taxon>Spermatophyta</taxon>
        <taxon>Magnoliopsida</taxon>
        <taxon>eudicotyledons</taxon>
        <taxon>Gunneridae</taxon>
        <taxon>Pentapetalae</taxon>
        <taxon>rosids</taxon>
        <taxon>malvids</taxon>
        <taxon>Sapindales</taxon>
        <taxon>Anacardiaceae</taxon>
        <taxon>Pistacia</taxon>
    </lineage>
</organism>